<evidence type="ECO:0000256" key="5">
    <source>
        <dbReference type="SAM" id="Phobius"/>
    </source>
</evidence>
<dbReference type="RefSeq" id="WP_110359143.1">
    <property type="nucleotide sequence ID" value="NZ_QFLI01000001.1"/>
</dbReference>
<organism evidence="7 8">
    <name type="scientific">Marinifilum breve</name>
    <dbReference type="NCBI Taxonomy" id="2184082"/>
    <lineage>
        <taxon>Bacteria</taxon>
        <taxon>Pseudomonadati</taxon>
        <taxon>Bacteroidota</taxon>
        <taxon>Bacteroidia</taxon>
        <taxon>Marinilabiliales</taxon>
        <taxon>Marinifilaceae</taxon>
    </lineage>
</organism>
<proteinExistence type="predicted"/>
<feature type="transmembrane region" description="Helical" evidence="5">
    <location>
        <begin position="191"/>
        <end position="218"/>
    </location>
</feature>
<dbReference type="PANTHER" id="PTHR37422:SF13">
    <property type="entry name" value="LIPOPOLYSACCHARIDE BIOSYNTHESIS PROTEIN PA4999-RELATED"/>
    <property type="match status" value="1"/>
</dbReference>
<evidence type="ECO:0000259" key="6">
    <source>
        <dbReference type="Pfam" id="PF04932"/>
    </source>
</evidence>
<dbReference type="Pfam" id="PF04932">
    <property type="entry name" value="Wzy_C"/>
    <property type="match status" value="1"/>
</dbReference>
<dbReference type="OrthoDB" id="624389at2"/>
<protein>
    <recommendedName>
        <fullName evidence="6">O-antigen ligase-related domain-containing protein</fullName>
    </recommendedName>
</protein>
<evidence type="ECO:0000313" key="8">
    <source>
        <dbReference type="Proteomes" id="UP000248079"/>
    </source>
</evidence>
<feature type="transmembrane region" description="Helical" evidence="5">
    <location>
        <begin position="120"/>
        <end position="139"/>
    </location>
</feature>
<dbReference type="InterPro" id="IPR007016">
    <property type="entry name" value="O-antigen_ligase-rel_domated"/>
</dbReference>
<sequence length="407" mass="46939">MKNIGSIRLLLTGKSQKDKIFLTILLLYFLVYMLPVPEVAGLFPCSLMVLYGFMTDSILKFRLRKYHWWGIQIFVFFAITSVWALRPILSYWSLMQMFKLFVLTFGIYKYATSFEKLYDILRVFVAANILLLLFVLYYFDLGSLGEDRMSDAENGLNGNGIAISFAFCLYGIFMIFNFIKLNYASKVYYYILAMVFLVFILLTGSRTGVVMLLLPIILNQFLKSKYKLTAIISISIFLIFAYFLVMKIPVFYNIVGVRIMDGLNIVSGNSTGAEDSSRFLLFVYGLDWFQDNPILGIGINNYRVLSNVTPPFVGKNFYAHSNIIELLVDVGIVGFIIYYRYVFILLRGAFKAAKDNVVSRIIIALTVTLFVHDIFSMSFYEWEMQFLICITFVLLSLNQKEVKPQMH</sequence>
<feature type="domain" description="O-antigen ligase-related" evidence="6">
    <location>
        <begin position="192"/>
        <end position="338"/>
    </location>
</feature>
<dbReference type="GO" id="GO:0016020">
    <property type="term" value="C:membrane"/>
    <property type="evidence" value="ECO:0007669"/>
    <property type="project" value="UniProtKB-SubCell"/>
</dbReference>
<dbReference type="InterPro" id="IPR051533">
    <property type="entry name" value="WaaL-like"/>
</dbReference>
<feature type="transmembrane region" description="Helical" evidence="5">
    <location>
        <begin position="357"/>
        <end position="376"/>
    </location>
</feature>
<dbReference type="Proteomes" id="UP000248079">
    <property type="component" value="Unassembled WGS sequence"/>
</dbReference>
<evidence type="ECO:0000256" key="4">
    <source>
        <dbReference type="ARBA" id="ARBA00023136"/>
    </source>
</evidence>
<name>A0A2V4A2P3_9BACT</name>
<keyword evidence="3 5" id="KW-1133">Transmembrane helix</keyword>
<feature type="transmembrane region" description="Helical" evidence="5">
    <location>
        <begin position="159"/>
        <end position="179"/>
    </location>
</feature>
<evidence type="ECO:0000256" key="1">
    <source>
        <dbReference type="ARBA" id="ARBA00004141"/>
    </source>
</evidence>
<dbReference type="PANTHER" id="PTHR37422">
    <property type="entry name" value="TEICHURONIC ACID BIOSYNTHESIS PROTEIN TUAE"/>
    <property type="match status" value="1"/>
</dbReference>
<accession>A0A2V4A2P3</accession>
<keyword evidence="2 5" id="KW-0812">Transmembrane</keyword>
<evidence type="ECO:0000256" key="2">
    <source>
        <dbReference type="ARBA" id="ARBA00022692"/>
    </source>
</evidence>
<reference evidence="7 8" key="1">
    <citation type="submission" date="2018-05" db="EMBL/GenBank/DDBJ databases">
        <title>Marinifilum breve JC075T sp. nov., a marine bacterium isolated from Yongle Blue Hole in the South China Sea.</title>
        <authorList>
            <person name="Fu T."/>
        </authorList>
    </citation>
    <scope>NUCLEOTIDE SEQUENCE [LARGE SCALE GENOMIC DNA]</scope>
    <source>
        <strain evidence="7 8">JC075</strain>
    </source>
</reference>
<gene>
    <name evidence="7" type="ORF">DF185_02520</name>
</gene>
<dbReference type="AlphaFoldDB" id="A0A2V4A2P3"/>
<evidence type="ECO:0000313" key="7">
    <source>
        <dbReference type="EMBL" id="PXY02986.1"/>
    </source>
</evidence>
<feature type="transmembrane region" description="Helical" evidence="5">
    <location>
        <begin position="230"/>
        <end position="255"/>
    </location>
</feature>
<comment type="subcellular location">
    <subcellularLocation>
        <location evidence="1">Membrane</location>
        <topology evidence="1">Multi-pass membrane protein</topology>
    </subcellularLocation>
</comment>
<dbReference type="EMBL" id="QFLI01000001">
    <property type="protein sequence ID" value="PXY02986.1"/>
    <property type="molecule type" value="Genomic_DNA"/>
</dbReference>
<feature type="transmembrane region" description="Helical" evidence="5">
    <location>
        <begin position="41"/>
        <end position="59"/>
    </location>
</feature>
<evidence type="ECO:0000256" key="3">
    <source>
        <dbReference type="ARBA" id="ARBA00022989"/>
    </source>
</evidence>
<feature type="transmembrane region" description="Helical" evidence="5">
    <location>
        <begin position="66"/>
        <end position="85"/>
    </location>
</feature>
<keyword evidence="4 5" id="KW-0472">Membrane</keyword>
<comment type="caution">
    <text evidence="7">The sequence shown here is derived from an EMBL/GenBank/DDBJ whole genome shotgun (WGS) entry which is preliminary data.</text>
</comment>
<feature type="transmembrane region" description="Helical" evidence="5">
    <location>
        <begin position="91"/>
        <end position="108"/>
    </location>
</feature>
<keyword evidence="8" id="KW-1185">Reference proteome</keyword>